<feature type="compositionally biased region" description="Pro residues" evidence="2">
    <location>
        <begin position="194"/>
        <end position="209"/>
    </location>
</feature>
<name>A0AA47N5R1_MERPO</name>
<feature type="coiled-coil region" evidence="1">
    <location>
        <begin position="410"/>
        <end position="444"/>
    </location>
</feature>
<reference evidence="3" key="1">
    <citation type="journal article" date="2023" name="Front. Mar. Sci.">
        <title>A new Merluccius polli reference genome to investigate the effects of global change in West African waters.</title>
        <authorList>
            <person name="Mateo J.L."/>
            <person name="Blanco-Fernandez C."/>
            <person name="Garcia-Vazquez E."/>
            <person name="Machado-Schiaffino G."/>
        </authorList>
    </citation>
    <scope>NUCLEOTIDE SEQUENCE</scope>
    <source>
        <strain evidence="3">C29</strain>
        <tissue evidence="3">Fin</tissue>
    </source>
</reference>
<evidence type="ECO:0000313" key="3">
    <source>
        <dbReference type="EMBL" id="KAK0152111.1"/>
    </source>
</evidence>
<keyword evidence="4" id="KW-1185">Reference proteome</keyword>
<evidence type="ECO:0000313" key="4">
    <source>
        <dbReference type="Proteomes" id="UP001174136"/>
    </source>
</evidence>
<sequence>MSQFLGRRDCVESLRKDLIDLQGAILEVFSRTGPVRCPSWKFPDRLSCNLDLGSLLEQYDHVEGDHEFNQHSHIVLLELVIDRLLLVLQSFNLYTVQLRSGQSRENSQKKGCVSVGLVVRHYWSNLIQLANLKDTCTESQGATQTNLNVCEEKPHALSDYSLIKPRSNSLRASVLSSSSSFHSFAQSRVTGTPHPTPHLTPHPTPPNAAPPTVLRTVSCQTVESSLIPCDACGQVQSVLRQTGDCLVELCQSEGLPSSLQPLLVAVEDTVELGHLTAGDLTQWAREQRRDMGRLGKHLKEVRGTVQPLADRLAVAEKEWEKATSRVEKAQEDAKREMEKHRASKHQMELSLREAQRSVKETARRHQEKQQRLQRSTVTSPLEITYACWLVLSFMFKGWFVAGFSILEDHNSRLKEELAAQLEKLNALECEKSGLVETVKALRKAEEAHLKLQGRTQLLESQIADMQFRLNKESSKYQHACRQQEKSLVERMDALDQEREKLQNQLVESEERQSELQEQLKCMTEEKKQLMDQSAPQQVLCTELQREKDQLEAHMDELKSSVGRLNREVQDLSHRERLLVAFPELSSVHQTQPQSTGNVIFDMEQQLQANHIRIQVLEKENITLHNSLVKLKERYISTMVRTPHLKNLRTNYHKAHLQGTINSESNKRNVSVRRQQQWRSVAETRHEKGGRWRKWPRVYCMLLLHGQTLQNKTGRGGGGLVKSKTYGQTRHASLARRAVANRRNK</sequence>
<keyword evidence="1" id="KW-0175">Coiled coil</keyword>
<dbReference type="PANTHER" id="PTHR43696:SF9">
    <property type="entry name" value="COILED-COIL DOMAIN-CONTAINING PROTEIN 157"/>
    <property type="match status" value="1"/>
</dbReference>
<protein>
    <submittedName>
        <fullName evidence="3">Coiled-coil domain-containing protein 157</fullName>
    </submittedName>
</protein>
<evidence type="ECO:0000256" key="1">
    <source>
        <dbReference type="SAM" id="Coils"/>
    </source>
</evidence>
<proteinExistence type="predicted"/>
<evidence type="ECO:0000256" key="2">
    <source>
        <dbReference type="SAM" id="MobiDB-lite"/>
    </source>
</evidence>
<dbReference type="InterPro" id="IPR029681">
    <property type="entry name" value="CCDC157"/>
</dbReference>
<dbReference type="PANTHER" id="PTHR43696">
    <property type="entry name" value="COILED-COIL DOMAIN-CONTAINING PROTEIN 157"/>
    <property type="match status" value="1"/>
</dbReference>
<accession>A0AA47N5R1</accession>
<dbReference type="Proteomes" id="UP001174136">
    <property type="component" value="Unassembled WGS sequence"/>
</dbReference>
<organism evidence="3 4">
    <name type="scientific">Merluccius polli</name>
    <name type="common">Benguela hake</name>
    <name type="synonym">Merluccius cadenati</name>
    <dbReference type="NCBI Taxonomy" id="89951"/>
    <lineage>
        <taxon>Eukaryota</taxon>
        <taxon>Metazoa</taxon>
        <taxon>Chordata</taxon>
        <taxon>Craniata</taxon>
        <taxon>Vertebrata</taxon>
        <taxon>Euteleostomi</taxon>
        <taxon>Actinopterygii</taxon>
        <taxon>Neopterygii</taxon>
        <taxon>Teleostei</taxon>
        <taxon>Neoteleostei</taxon>
        <taxon>Acanthomorphata</taxon>
        <taxon>Zeiogadaria</taxon>
        <taxon>Gadariae</taxon>
        <taxon>Gadiformes</taxon>
        <taxon>Gadoidei</taxon>
        <taxon>Merlucciidae</taxon>
        <taxon>Merluccius</taxon>
    </lineage>
</organism>
<dbReference type="EMBL" id="JAOPHQ010001141">
    <property type="protein sequence ID" value="KAK0152111.1"/>
    <property type="molecule type" value="Genomic_DNA"/>
</dbReference>
<feature type="coiled-coil region" evidence="1">
    <location>
        <begin position="484"/>
        <end position="574"/>
    </location>
</feature>
<gene>
    <name evidence="3" type="primary">Ccdc157</name>
    <name evidence="3" type="ORF">N1851_006522</name>
</gene>
<comment type="caution">
    <text evidence="3">The sequence shown here is derived from an EMBL/GenBank/DDBJ whole genome shotgun (WGS) entry which is preliminary data.</text>
</comment>
<feature type="region of interest" description="Disordered" evidence="2">
    <location>
        <begin position="186"/>
        <end position="210"/>
    </location>
</feature>
<dbReference type="AlphaFoldDB" id="A0AA47N5R1"/>
<feature type="region of interest" description="Disordered" evidence="2">
    <location>
        <begin position="323"/>
        <end position="349"/>
    </location>
</feature>
<feature type="region of interest" description="Disordered" evidence="2">
    <location>
        <begin position="712"/>
        <end position="744"/>
    </location>
</feature>